<protein>
    <submittedName>
        <fullName evidence="1">Uncharacterized protein</fullName>
    </submittedName>
</protein>
<dbReference type="EMBL" id="JBAHYK010000499">
    <property type="protein sequence ID" value="KAL0573490.1"/>
    <property type="molecule type" value="Genomic_DNA"/>
</dbReference>
<dbReference type="Proteomes" id="UP001465976">
    <property type="component" value="Unassembled WGS sequence"/>
</dbReference>
<evidence type="ECO:0000313" key="2">
    <source>
        <dbReference type="Proteomes" id="UP001465976"/>
    </source>
</evidence>
<reference evidence="1 2" key="1">
    <citation type="submission" date="2024-02" db="EMBL/GenBank/DDBJ databases">
        <title>A draft genome for the cacao thread blight pathogen Marasmius crinis-equi.</title>
        <authorList>
            <person name="Cohen S.P."/>
            <person name="Baruah I.K."/>
            <person name="Amoako-Attah I."/>
            <person name="Bukari Y."/>
            <person name="Meinhardt L.W."/>
            <person name="Bailey B.A."/>
        </authorList>
    </citation>
    <scope>NUCLEOTIDE SEQUENCE [LARGE SCALE GENOMIC DNA]</scope>
    <source>
        <strain evidence="1 2">GH-76</strain>
    </source>
</reference>
<proteinExistence type="predicted"/>
<evidence type="ECO:0000313" key="1">
    <source>
        <dbReference type="EMBL" id="KAL0573490.1"/>
    </source>
</evidence>
<accession>A0ABR3FED1</accession>
<keyword evidence="2" id="KW-1185">Reference proteome</keyword>
<comment type="caution">
    <text evidence="1">The sequence shown here is derived from an EMBL/GenBank/DDBJ whole genome shotgun (WGS) entry which is preliminary data.</text>
</comment>
<organism evidence="1 2">
    <name type="scientific">Marasmius crinis-equi</name>
    <dbReference type="NCBI Taxonomy" id="585013"/>
    <lineage>
        <taxon>Eukaryota</taxon>
        <taxon>Fungi</taxon>
        <taxon>Dikarya</taxon>
        <taxon>Basidiomycota</taxon>
        <taxon>Agaricomycotina</taxon>
        <taxon>Agaricomycetes</taxon>
        <taxon>Agaricomycetidae</taxon>
        <taxon>Agaricales</taxon>
        <taxon>Marasmiineae</taxon>
        <taxon>Marasmiaceae</taxon>
        <taxon>Marasmius</taxon>
    </lineage>
</organism>
<name>A0ABR3FED1_9AGAR</name>
<sequence length="420" mass="47437">MGSTGLARDHLHDMPTEILKEFMKYGHNEAVFRVDASDGVVAFKAPDVWNWGQLSQRLRGIASDRKLWTAVRVDCPFHEPTSGPFEVNRSGYARILSLFKNVLEKTQEEPLDVTINLQLYFGQRGRSESARTLSLFLQHLRDRNNEWRSLSIMGTRYDQATLDWIGPFHRKLHSLVSLRVEFLANEVPTLTTFLNHFRDSHLLMALEIWPGSDLDAMPPGNEELIRPIPWTNLDRDELFTSLSPSADLSFPLSTITTLRLACSDASIISILPLCPAVSTVWLSLVERAAARRGMPNLKSLALVLTEPEPWVANLLDVLECARLHVFCVSLPIWTWKAARLRQPTIAAIDGFLEREGGTLKEVAIFPSPGDGFGEMVTKRMPECIVTIGESVFPGNWDKVWAERLVGWLPADVKDDLHLKY</sequence>
<gene>
    <name evidence="1" type="ORF">V5O48_008467</name>
</gene>